<accession>A0A9P5SC48</accession>
<evidence type="ECO:0000313" key="2">
    <source>
        <dbReference type="Proteomes" id="UP000696485"/>
    </source>
</evidence>
<evidence type="ECO:0000313" key="1">
    <source>
        <dbReference type="EMBL" id="KAF9322751.1"/>
    </source>
</evidence>
<organism evidence="1 2">
    <name type="scientific">Podila minutissima</name>
    <dbReference type="NCBI Taxonomy" id="64525"/>
    <lineage>
        <taxon>Eukaryota</taxon>
        <taxon>Fungi</taxon>
        <taxon>Fungi incertae sedis</taxon>
        <taxon>Mucoromycota</taxon>
        <taxon>Mortierellomycotina</taxon>
        <taxon>Mortierellomycetes</taxon>
        <taxon>Mortierellales</taxon>
        <taxon>Mortierellaceae</taxon>
        <taxon>Podila</taxon>
    </lineage>
</organism>
<gene>
    <name evidence="1" type="ORF">BG006_002092</name>
</gene>
<proteinExistence type="predicted"/>
<protein>
    <submittedName>
        <fullName evidence="1">Uncharacterized protein</fullName>
    </submittedName>
</protein>
<dbReference type="EMBL" id="JAAAUY010001460">
    <property type="protein sequence ID" value="KAF9322751.1"/>
    <property type="molecule type" value="Genomic_DNA"/>
</dbReference>
<dbReference type="Proteomes" id="UP000696485">
    <property type="component" value="Unassembled WGS sequence"/>
</dbReference>
<dbReference type="AlphaFoldDB" id="A0A9P5SC48"/>
<keyword evidence="2" id="KW-1185">Reference proteome</keyword>
<reference evidence="1" key="1">
    <citation type="journal article" date="2020" name="Fungal Divers.">
        <title>Resolving the Mortierellaceae phylogeny through synthesis of multi-gene phylogenetics and phylogenomics.</title>
        <authorList>
            <person name="Vandepol N."/>
            <person name="Liber J."/>
            <person name="Desiro A."/>
            <person name="Na H."/>
            <person name="Kennedy M."/>
            <person name="Barry K."/>
            <person name="Grigoriev I.V."/>
            <person name="Miller A.N."/>
            <person name="O'Donnell K."/>
            <person name="Stajich J.E."/>
            <person name="Bonito G."/>
        </authorList>
    </citation>
    <scope>NUCLEOTIDE SEQUENCE</scope>
    <source>
        <strain evidence="1">NVP1</strain>
    </source>
</reference>
<sequence>MRLVGNCNEAKFTPMNIVRLAELNLAKLQCFWTLWSGASWAYACSTDTTCGKNFGSDLSSGFSADKQKYCQGVNTGGIGDSSTAGNSASTIESSAKAVGFTMALAAAFDHGLL</sequence>
<comment type="caution">
    <text evidence="1">The sequence shown here is derived from an EMBL/GenBank/DDBJ whole genome shotgun (WGS) entry which is preliminary data.</text>
</comment>
<name>A0A9P5SC48_9FUNG</name>